<organism evidence="1 2">
    <name type="scientific">Amycolatopsis coloradensis</name>
    <dbReference type="NCBI Taxonomy" id="76021"/>
    <lineage>
        <taxon>Bacteria</taxon>
        <taxon>Bacillati</taxon>
        <taxon>Actinomycetota</taxon>
        <taxon>Actinomycetes</taxon>
        <taxon>Pseudonocardiales</taxon>
        <taxon>Pseudonocardiaceae</taxon>
        <taxon>Amycolatopsis</taxon>
    </lineage>
</organism>
<proteinExistence type="predicted"/>
<name>A0A1R0KET0_9PSEU</name>
<accession>A0A1R0KET0</accession>
<dbReference type="AlphaFoldDB" id="A0A1R0KET0"/>
<dbReference type="STRING" id="76021.BS329_38910"/>
<sequence length="118" mass="13106">MTEPQATERKADRAYDSKAYVKEVAKQLTEGGFEIAHFPDSGTPYLVHRFTGLTLTALEDTTQIRYPAGYGGQGEALVELTRATNVYAVADAVAALTKRLEDRRRAPVIPRGSHIRQW</sequence>
<dbReference type="RefSeq" id="WP_076168290.1">
    <property type="nucleotide sequence ID" value="NZ_JBEZVB010000047.1"/>
</dbReference>
<evidence type="ECO:0000313" key="2">
    <source>
        <dbReference type="Proteomes" id="UP000187486"/>
    </source>
</evidence>
<dbReference type="Proteomes" id="UP000187486">
    <property type="component" value="Unassembled WGS sequence"/>
</dbReference>
<evidence type="ECO:0000313" key="1">
    <source>
        <dbReference type="EMBL" id="OLZ43631.1"/>
    </source>
</evidence>
<gene>
    <name evidence="1" type="ORF">BS329_38910</name>
</gene>
<protein>
    <submittedName>
        <fullName evidence="1">Uncharacterized protein</fullName>
    </submittedName>
</protein>
<dbReference type="EMBL" id="MQUQ01000031">
    <property type="protein sequence ID" value="OLZ43631.1"/>
    <property type="molecule type" value="Genomic_DNA"/>
</dbReference>
<reference evidence="1 2" key="1">
    <citation type="submission" date="2016-01" db="EMBL/GenBank/DDBJ databases">
        <title>Amycolatopsis coloradensis genome sequencing and assembly.</title>
        <authorList>
            <person name="Mayilraj S."/>
        </authorList>
    </citation>
    <scope>NUCLEOTIDE SEQUENCE [LARGE SCALE GENOMIC DNA]</scope>
    <source>
        <strain evidence="1 2">DSM 44225</strain>
    </source>
</reference>
<keyword evidence="2" id="KW-1185">Reference proteome</keyword>
<comment type="caution">
    <text evidence="1">The sequence shown here is derived from an EMBL/GenBank/DDBJ whole genome shotgun (WGS) entry which is preliminary data.</text>
</comment>